<dbReference type="GO" id="GO:0046872">
    <property type="term" value="F:metal ion binding"/>
    <property type="evidence" value="ECO:0007669"/>
    <property type="project" value="InterPro"/>
</dbReference>
<dbReference type="InterPro" id="IPR050361">
    <property type="entry name" value="MPP/UQCRC_Complex"/>
</dbReference>
<gene>
    <name evidence="3" type="ORF">HMPREF9943_00803</name>
</gene>
<dbReference type="NCBIfam" id="NF047421">
    <property type="entry name" value="YfmH_fam"/>
    <property type="match status" value="1"/>
</dbReference>
<dbReference type="STRING" id="999415.HMPREF9943_00803"/>
<dbReference type="eggNOG" id="COG0612">
    <property type="taxonomic scope" value="Bacteria"/>
</dbReference>
<comment type="caution">
    <text evidence="3">The sequence shown here is derived from an EMBL/GenBank/DDBJ whole genome shotgun (WGS) entry which is preliminary data.</text>
</comment>
<dbReference type="AlphaFoldDB" id="M2Q299"/>
<evidence type="ECO:0008006" key="5">
    <source>
        <dbReference type="Google" id="ProtNLM"/>
    </source>
</evidence>
<dbReference type="PANTHER" id="PTHR11851">
    <property type="entry name" value="METALLOPROTEASE"/>
    <property type="match status" value="1"/>
</dbReference>
<dbReference type="Gene3D" id="3.30.830.10">
    <property type="entry name" value="Metalloenzyme, LuxS/M16 peptidase-like"/>
    <property type="match status" value="2"/>
</dbReference>
<dbReference type="PANTHER" id="PTHR11851:SF134">
    <property type="entry name" value="ZINC-DEPENDENT PROTEASE"/>
    <property type="match status" value="1"/>
</dbReference>
<dbReference type="InterPro" id="IPR011765">
    <property type="entry name" value="Pept_M16_N"/>
</dbReference>
<dbReference type="OrthoDB" id="9811314at2"/>
<dbReference type="Pfam" id="PF05193">
    <property type="entry name" value="Peptidase_M16_C"/>
    <property type="match status" value="1"/>
</dbReference>
<dbReference type="SUPFAM" id="SSF63411">
    <property type="entry name" value="LuxS/MPP-like metallohydrolase"/>
    <property type="match status" value="2"/>
</dbReference>
<dbReference type="InterPro" id="IPR011249">
    <property type="entry name" value="Metalloenz_LuxS/M16"/>
</dbReference>
<dbReference type="BioCyc" id="ECAT999415-HMP:GTTI-825-MONOMER"/>
<accession>M2Q299</accession>
<dbReference type="Proteomes" id="UP000011758">
    <property type="component" value="Unassembled WGS sequence"/>
</dbReference>
<protein>
    <recommendedName>
        <fullName evidence="5">Peptidase M16 N-terminal domain-containing protein</fullName>
    </recommendedName>
</protein>
<evidence type="ECO:0000259" key="2">
    <source>
        <dbReference type="Pfam" id="PF05193"/>
    </source>
</evidence>
<evidence type="ECO:0000313" key="3">
    <source>
        <dbReference type="EMBL" id="EMD17025.1"/>
    </source>
</evidence>
<feature type="domain" description="Peptidase M16 C-terminal" evidence="2">
    <location>
        <begin position="182"/>
        <end position="362"/>
    </location>
</feature>
<dbReference type="MEROPS" id="M16.A20"/>
<dbReference type="EMBL" id="AGEJ01000012">
    <property type="protein sequence ID" value="EMD17025.1"/>
    <property type="molecule type" value="Genomic_DNA"/>
</dbReference>
<dbReference type="Pfam" id="PF00675">
    <property type="entry name" value="Peptidase_M16"/>
    <property type="match status" value="1"/>
</dbReference>
<feature type="domain" description="Peptidase M16 N-terminal" evidence="1">
    <location>
        <begin position="63"/>
        <end position="172"/>
    </location>
</feature>
<sequence length="431" mass="50075">MDKIYYSDIKETLYHEKMKNGLEVFLMPKDNFNKTYGLFTTDFGSIDRSFIPLGKENMITVPDGVAHFLEHKMFDLKNGDASEEFAKLGASSNAYTSNVRTSYLFSTTQNENECTELLLDFVQELNVTEESVEKEKGIIIQEIGMYDDNPDWQSYFGAIKNLYHQHPVKIDIAGTADTVRKIDKTILYDCYRTFYQPSNMVLFIAGHIQPDKLMDIIRDNQDKKSFVSMPLVTRGDYQEDKSVFCRREVKYMDVSASKVSIALKINDIPSNIQDRLNRELAFTILLDMLFSKSSDIREEWTLRELINDSFDVTFIQERDYSLFFMSSDTEKTNELEEVFHQFIKNMKDYSADPVIFERMKKKNIGMIIQAFNSPETIASLFSRYYFEGINAFDLISLINNLDIKEIRKISNLFDDDLTSTFLIIPEGKNID</sequence>
<evidence type="ECO:0000259" key="1">
    <source>
        <dbReference type="Pfam" id="PF00675"/>
    </source>
</evidence>
<proteinExistence type="predicted"/>
<organism evidence="3 4">
    <name type="scientific">Eggerthia catenaformis OT 569 = DSM 20559</name>
    <dbReference type="NCBI Taxonomy" id="999415"/>
    <lineage>
        <taxon>Bacteria</taxon>
        <taxon>Bacillati</taxon>
        <taxon>Bacillota</taxon>
        <taxon>Erysipelotrichia</taxon>
        <taxon>Erysipelotrichales</taxon>
        <taxon>Coprobacillaceae</taxon>
        <taxon>Eggerthia</taxon>
    </lineage>
</organism>
<dbReference type="RefSeq" id="WP_004802270.1">
    <property type="nucleotide sequence ID" value="NZ_KB446647.1"/>
</dbReference>
<dbReference type="PATRIC" id="fig|999415.3.peg.805"/>
<evidence type="ECO:0000313" key="4">
    <source>
        <dbReference type="Proteomes" id="UP000011758"/>
    </source>
</evidence>
<name>M2Q299_9FIRM</name>
<dbReference type="InterPro" id="IPR007863">
    <property type="entry name" value="Peptidase_M16_C"/>
</dbReference>
<keyword evidence="4" id="KW-1185">Reference proteome</keyword>
<reference evidence="3 4" key="1">
    <citation type="submission" date="2013-02" db="EMBL/GenBank/DDBJ databases">
        <title>The Genome Sequence of Lactobacillus catenaformis F0143.</title>
        <authorList>
            <consortium name="The Broad Institute Genome Sequencing Platform"/>
            <person name="Earl A."/>
            <person name="Ward D."/>
            <person name="Feldgarden M."/>
            <person name="Gevers D."/>
            <person name="Izard J."/>
            <person name="Blanton J.M."/>
            <person name="Mathney J."/>
            <person name="Dewhirst F.E."/>
            <person name="Young S.K."/>
            <person name="Zeng Q."/>
            <person name="Gargeya S."/>
            <person name="Fitzgerald M."/>
            <person name="Haas B."/>
            <person name="Abouelleil A."/>
            <person name="Alvarado L."/>
            <person name="Arachchi H.M."/>
            <person name="Berlin A."/>
            <person name="Chapman S.B."/>
            <person name="Gearin G."/>
            <person name="Goldberg J."/>
            <person name="Griggs A."/>
            <person name="Gujja S."/>
            <person name="Hansen M."/>
            <person name="Heiman D."/>
            <person name="Howarth C."/>
            <person name="Larimer J."/>
            <person name="Lui A."/>
            <person name="MacDonald P.J.P."/>
            <person name="McCowen C."/>
            <person name="Montmayeur A."/>
            <person name="Murphy C."/>
            <person name="Neiman D."/>
            <person name="Pearson M."/>
            <person name="Priest M."/>
            <person name="Roberts A."/>
            <person name="Saif S."/>
            <person name="Shea T."/>
            <person name="Sisk P."/>
            <person name="Stolte C."/>
            <person name="Sykes S."/>
            <person name="Wortman J."/>
            <person name="Nusbaum C."/>
            <person name="Birren B."/>
        </authorList>
    </citation>
    <scope>NUCLEOTIDE SEQUENCE [LARGE SCALE GENOMIC DNA]</scope>
    <source>
        <strain evidence="3 4">OT 569</strain>
    </source>
</reference>